<dbReference type="Proteomes" id="UP000460272">
    <property type="component" value="Unassembled WGS sequence"/>
</dbReference>
<feature type="domain" description="HipA-like C-terminal" evidence="4">
    <location>
        <begin position="169"/>
        <end position="385"/>
    </location>
</feature>
<dbReference type="GO" id="GO:0005829">
    <property type="term" value="C:cytosol"/>
    <property type="evidence" value="ECO:0007669"/>
    <property type="project" value="TreeGrafter"/>
</dbReference>
<evidence type="ECO:0000313" key="6">
    <source>
        <dbReference type="Proteomes" id="UP000460272"/>
    </source>
</evidence>
<keyword evidence="6" id="KW-1185">Reference proteome</keyword>
<gene>
    <name evidence="5" type="ORF">EAS64_21520</name>
</gene>
<dbReference type="InterPro" id="IPR012893">
    <property type="entry name" value="HipA-like_C"/>
</dbReference>
<dbReference type="AlphaFoldDB" id="A0A6P2BV76"/>
<evidence type="ECO:0000256" key="3">
    <source>
        <dbReference type="ARBA" id="ARBA00022777"/>
    </source>
</evidence>
<dbReference type="InterPro" id="IPR052028">
    <property type="entry name" value="HipA_Ser/Thr_kinase"/>
</dbReference>
<reference evidence="5 6" key="1">
    <citation type="submission" date="2018-11" db="EMBL/GenBank/DDBJ databases">
        <title>Trebonia kvetii gen.nov., sp.nov., a novel acidophilic actinobacterium, and proposal of the new actinobacterial family Treboniaceae fam. nov.</title>
        <authorList>
            <person name="Rapoport D."/>
            <person name="Sagova-Mareckova M."/>
            <person name="Sedlacek I."/>
            <person name="Provaznik J."/>
            <person name="Kralova S."/>
            <person name="Pavlinic D."/>
            <person name="Benes V."/>
            <person name="Kopecky J."/>
        </authorList>
    </citation>
    <scope>NUCLEOTIDE SEQUENCE [LARGE SCALE GENOMIC DNA]</scope>
    <source>
        <strain evidence="5 6">15Tr583</strain>
    </source>
</reference>
<dbReference type="PANTHER" id="PTHR37419">
    <property type="entry name" value="SERINE/THREONINE-PROTEIN KINASE TOXIN HIPA"/>
    <property type="match status" value="1"/>
</dbReference>
<dbReference type="OrthoDB" id="3182374at2"/>
<dbReference type="Gene3D" id="1.10.1070.20">
    <property type="match status" value="1"/>
</dbReference>
<sequence>MTTSDPRSAFAWTWLPGAAEPVVVGRIDVEGPLHTFTYARSYRQRTDAMALYEPELPVSAGVLRPHGGLTIAGCLRDAAPDSWGQRVILARHIGHLTGDSDTSELSMLTYLLESGSDRIGALDFLESPAEYVPRDAPSATLEQLMAAAADIETGRMLPPALAEALTRGSSIGGARPKVLLTAAGRSLIAKFSSTSDIRPVVKAEAVAMELARRCGLKVAGSEVARVAGKDVLLVDRFDRPGGGRRHHMVSALTILGLDDFTGARYGSYATLADHVRRSFTDPADTLRELFGRIVFNVLVGNTDDHPRNHAAFVNADGSLTLTPAYDICPQPRSVPQANQAMAIGRAGERSSQLSTCLGASEVYLLAAAEAKAIIDTQVEIIRTQWRDAADTAQLTELDRRQLFGREILNEFVFRD</sequence>
<evidence type="ECO:0000259" key="4">
    <source>
        <dbReference type="Pfam" id="PF07804"/>
    </source>
</evidence>
<evidence type="ECO:0000256" key="2">
    <source>
        <dbReference type="ARBA" id="ARBA00022679"/>
    </source>
</evidence>
<dbReference type="RefSeq" id="WP_145855418.1">
    <property type="nucleotide sequence ID" value="NZ_RPFW01000004.1"/>
</dbReference>
<keyword evidence="2" id="KW-0808">Transferase</keyword>
<dbReference type="GO" id="GO:0004674">
    <property type="term" value="F:protein serine/threonine kinase activity"/>
    <property type="evidence" value="ECO:0007669"/>
    <property type="project" value="TreeGrafter"/>
</dbReference>
<comment type="similarity">
    <text evidence="1">Belongs to the HipA Ser/Thr kinase family.</text>
</comment>
<keyword evidence="3" id="KW-0418">Kinase</keyword>
<dbReference type="Pfam" id="PF07804">
    <property type="entry name" value="HipA_C"/>
    <property type="match status" value="1"/>
</dbReference>
<proteinExistence type="inferred from homology"/>
<evidence type="ECO:0000313" key="5">
    <source>
        <dbReference type="EMBL" id="TVZ03039.1"/>
    </source>
</evidence>
<organism evidence="5 6">
    <name type="scientific">Trebonia kvetii</name>
    <dbReference type="NCBI Taxonomy" id="2480626"/>
    <lineage>
        <taxon>Bacteria</taxon>
        <taxon>Bacillati</taxon>
        <taxon>Actinomycetota</taxon>
        <taxon>Actinomycetes</taxon>
        <taxon>Streptosporangiales</taxon>
        <taxon>Treboniaceae</taxon>
        <taxon>Trebonia</taxon>
    </lineage>
</organism>
<protein>
    <submittedName>
        <fullName evidence="5">Type II toxin-antitoxin system HipA family toxin</fullName>
    </submittedName>
</protein>
<accession>A0A6P2BV76</accession>
<dbReference type="PANTHER" id="PTHR37419:SF8">
    <property type="entry name" value="TOXIN YJJJ"/>
    <property type="match status" value="1"/>
</dbReference>
<name>A0A6P2BV76_9ACTN</name>
<evidence type="ECO:0000256" key="1">
    <source>
        <dbReference type="ARBA" id="ARBA00010164"/>
    </source>
</evidence>
<comment type="caution">
    <text evidence="5">The sequence shown here is derived from an EMBL/GenBank/DDBJ whole genome shotgun (WGS) entry which is preliminary data.</text>
</comment>
<dbReference type="EMBL" id="RPFW01000004">
    <property type="protein sequence ID" value="TVZ03039.1"/>
    <property type="molecule type" value="Genomic_DNA"/>
</dbReference>